<evidence type="ECO:0000259" key="4">
    <source>
        <dbReference type="Pfam" id="PF13458"/>
    </source>
</evidence>
<dbReference type="Pfam" id="PF13458">
    <property type="entry name" value="Peripla_BP_6"/>
    <property type="match status" value="1"/>
</dbReference>
<proteinExistence type="inferred from homology"/>
<evidence type="ECO:0000256" key="1">
    <source>
        <dbReference type="ARBA" id="ARBA00010062"/>
    </source>
</evidence>
<dbReference type="PANTHER" id="PTHR30483">
    <property type="entry name" value="LEUCINE-SPECIFIC-BINDING PROTEIN"/>
    <property type="match status" value="1"/>
</dbReference>
<feature type="domain" description="Leucine-binding protein" evidence="4">
    <location>
        <begin position="220"/>
        <end position="442"/>
    </location>
</feature>
<evidence type="ECO:0000313" key="5">
    <source>
        <dbReference type="EMBL" id="GIH10776.1"/>
    </source>
</evidence>
<dbReference type="InterPro" id="IPR028082">
    <property type="entry name" value="Peripla_BP_I"/>
</dbReference>
<gene>
    <name evidence="5" type="ORF">Rhe02_88430</name>
</gene>
<evidence type="ECO:0000256" key="3">
    <source>
        <dbReference type="SAM" id="SignalP"/>
    </source>
</evidence>
<dbReference type="SUPFAM" id="SSF53822">
    <property type="entry name" value="Periplasmic binding protein-like I"/>
    <property type="match status" value="2"/>
</dbReference>
<protein>
    <recommendedName>
        <fullName evidence="4">Leucine-binding protein domain-containing protein</fullName>
    </recommendedName>
</protein>
<comment type="caution">
    <text evidence="5">The sequence shown here is derived from an EMBL/GenBank/DDBJ whole genome shotgun (WGS) entry which is preliminary data.</text>
</comment>
<sequence length="445" mass="46403">MRISRLLAIVTCVVVALGACSNQPDPLADTGNESLFLYGSDGNIQNGFAAFFKDQPGMLSGMKGTAPLADLAQDFRNRISATDPNLQDLIFAGETYDAVVISAIAAQLAGTTNPAAIAKHINGVTIGADSCSSVAACLTLARTPGRDPAYRGVTLRHGFTSAGEPSTASYGVFHFGPNNLIDDGKTELLNTGNDRNAITEQPARPAIPGNYKNSGAPLVLGGLLPIDGALAFAYPPMIAGARLALKEINEAGGVLGQPVVWHDGNDFTDPTKALTTVAKHKADGVHVIIGPSGSAISMKVLPEVIKGGMILFSPSATAAALSNVEDSGMYFRTAPSDILQARALADVMLRDGVKKICLIAIDDAYGDGLLADVQRELTAAGVAAGQIKVFQYEVGENSMIAKPDQVTEIAQQVNAFHPEGVLVIGFEESAEVIKGLAKAGMRFRQ</sequence>
<name>A0A8J3QKH1_9ACTN</name>
<evidence type="ECO:0000313" key="6">
    <source>
        <dbReference type="Proteomes" id="UP000612899"/>
    </source>
</evidence>
<evidence type="ECO:0000256" key="2">
    <source>
        <dbReference type="ARBA" id="ARBA00022729"/>
    </source>
</evidence>
<feature type="signal peptide" evidence="3">
    <location>
        <begin position="1"/>
        <end position="21"/>
    </location>
</feature>
<dbReference type="AlphaFoldDB" id="A0A8J3QKH1"/>
<reference evidence="5" key="1">
    <citation type="submission" date="2021-01" db="EMBL/GenBank/DDBJ databases">
        <title>Whole genome shotgun sequence of Rhizocola hellebori NBRC 109834.</title>
        <authorList>
            <person name="Komaki H."/>
            <person name="Tamura T."/>
        </authorList>
    </citation>
    <scope>NUCLEOTIDE SEQUENCE</scope>
    <source>
        <strain evidence="5">NBRC 109834</strain>
    </source>
</reference>
<dbReference type="EMBL" id="BONY01000106">
    <property type="protein sequence ID" value="GIH10776.1"/>
    <property type="molecule type" value="Genomic_DNA"/>
</dbReference>
<keyword evidence="6" id="KW-1185">Reference proteome</keyword>
<feature type="chain" id="PRO_5038845515" description="Leucine-binding protein domain-containing protein" evidence="3">
    <location>
        <begin position="22"/>
        <end position="445"/>
    </location>
</feature>
<dbReference type="InterPro" id="IPR051010">
    <property type="entry name" value="BCAA_transport"/>
</dbReference>
<dbReference type="Gene3D" id="3.40.50.2300">
    <property type="match status" value="3"/>
</dbReference>
<keyword evidence="2 3" id="KW-0732">Signal</keyword>
<comment type="similarity">
    <text evidence="1">Belongs to the leucine-binding protein family.</text>
</comment>
<accession>A0A8J3QKH1</accession>
<dbReference type="PROSITE" id="PS51257">
    <property type="entry name" value="PROKAR_LIPOPROTEIN"/>
    <property type="match status" value="1"/>
</dbReference>
<organism evidence="5 6">
    <name type="scientific">Rhizocola hellebori</name>
    <dbReference type="NCBI Taxonomy" id="1392758"/>
    <lineage>
        <taxon>Bacteria</taxon>
        <taxon>Bacillati</taxon>
        <taxon>Actinomycetota</taxon>
        <taxon>Actinomycetes</taxon>
        <taxon>Micromonosporales</taxon>
        <taxon>Micromonosporaceae</taxon>
        <taxon>Rhizocola</taxon>
    </lineage>
</organism>
<dbReference type="InterPro" id="IPR028081">
    <property type="entry name" value="Leu-bd"/>
</dbReference>
<dbReference type="Proteomes" id="UP000612899">
    <property type="component" value="Unassembled WGS sequence"/>
</dbReference>
<dbReference type="PANTHER" id="PTHR30483:SF6">
    <property type="entry name" value="PERIPLASMIC BINDING PROTEIN OF ABC TRANSPORTER FOR NATURAL AMINO ACIDS"/>
    <property type="match status" value="1"/>
</dbReference>